<evidence type="ECO:0000256" key="4">
    <source>
        <dbReference type="ARBA" id="ARBA00022723"/>
    </source>
</evidence>
<dbReference type="InterPro" id="IPR017861">
    <property type="entry name" value="KAE1/TsaD"/>
</dbReference>
<evidence type="ECO:0000313" key="8">
    <source>
        <dbReference type="EMBL" id="GAH71158.1"/>
    </source>
</evidence>
<dbReference type="PRINTS" id="PR00789">
    <property type="entry name" value="OSIALOPTASE"/>
</dbReference>
<evidence type="ECO:0000256" key="3">
    <source>
        <dbReference type="ARBA" id="ARBA00022694"/>
    </source>
</evidence>
<keyword evidence="5" id="KW-0012">Acyltransferase</keyword>
<accession>X1JMZ8</accession>
<dbReference type="PANTHER" id="PTHR11735:SF6">
    <property type="entry name" value="TRNA N6-ADENOSINE THREONYLCARBAMOYLTRANSFERASE, MITOCHONDRIAL"/>
    <property type="match status" value="1"/>
</dbReference>
<protein>
    <recommendedName>
        <fullName evidence="1">N(6)-L-threonylcarbamoyladenine synthase</fullName>
        <ecNumber evidence="1">2.3.1.234</ecNumber>
    </recommendedName>
</protein>
<dbReference type="Pfam" id="PF00814">
    <property type="entry name" value="TsaD"/>
    <property type="match status" value="1"/>
</dbReference>
<dbReference type="SUPFAM" id="SSF53067">
    <property type="entry name" value="Actin-like ATPase domain"/>
    <property type="match status" value="1"/>
</dbReference>
<name>X1JMZ8_9ZZZZ</name>
<dbReference type="InterPro" id="IPR043129">
    <property type="entry name" value="ATPase_NBD"/>
</dbReference>
<feature type="domain" description="Gcp-like" evidence="7">
    <location>
        <begin position="26"/>
        <end position="126"/>
    </location>
</feature>
<keyword evidence="4" id="KW-0479">Metal-binding</keyword>
<comment type="caution">
    <text evidence="8">The sequence shown here is derived from an EMBL/GenBank/DDBJ whole genome shotgun (WGS) entry which is preliminary data.</text>
</comment>
<dbReference type="InterPro" id="IPR000905">
    <property type="entry name" value="Gcp-like_dom"/>
</dbReference>
<keyword evidence="3" id="KW-0819">tRNA processing</keyword>
<dbReference type="PANTHER" id="PTHR11735">
    <property type="entry name" value="TRNA N6-ADENOSINE THREONYLCARBAMOYLTRANSFERASE"/>
    <property type="match status" value="1"/>
</dbReference>
<dbReference type="GO" id="GO:0046872">
    <property type="term" value="F:metal ion binding"/>
    <property type="evidence" value="ECO:0007669"/>
    <property type="project" value="UniProtKB-KW"/>
</dbReference>
<dbReference type="Gene3D" id="3.30.420.40">
    <property type="match status" value="1"/>
</dbReference>
<dbReference type="GO" id="GO:0061711">
    <property type="term" value="F:tRNA N(6)-L-threonylcarbamoyladenine synthase activity"/>
    <property type="evidence" value="ECO:0007669"/>
    <property type="project" value="UniProtKB-EC"/>
</dbReference>
<keyword evidence="2" id="KW-0808">Transferase</keyword>
<dbReference type="AlphaFoldDB" id="X1JMZ8"/>
<evidence type="ECO:0000256" key="2">
    <source>
        <dbReference type="ARBA" id="ARBA00022679"/>
    </source>
</evidence>
<dbReference type="EC" id="2.3.1.234" evidence="1"/>
<proteinExistence type="predicted"/>
<organism evidence="8">
    <name type="scientific">marine sediment metagenome</name>
    <dbReference type="NCBI Taxonomy" id="412755"/>
    <lineage>
        <taxon>unclassified sequences</taxon>
        <taxon>metagenomes</taxon>
        <taxon>ecological metagenomes</taxon>
    </lineage>
</organism>
<dbReference type="EMBL" id="BARU01029802">
    <property type="protein sequence ID" value="GAH71158.1"/>
    <property type="molecule type" value="Genomic_DNA"/>
</dbReference>
<feature type="non-terminal residue" evidence="8">
    <location>
        <position position="131"/>
    </location>
</feature>
<evidence type="ECO:0000256" key="5">
    <source>
        <dbReference type="ARBA" id="ARBA00023315"/>
    </source>
</evidence>
<evidence type="ECO:0000256" key="6">
    <source>
        <dbReference type="ARBA" id="ARBA00048117"/>
    </source>
</evidence>
<reference evidence="8" key="1">
    <citation type="journal article" date="2014" name="Front. Microbiol.">
        <title>High frequency of phylogenetically diverse reductive dehalogenase-homologous genes in deep subseafloor sedimentary metagenomes.</title>
        <authorList>
            <person name="Kawai M."/>
            <person name="Futagami T."/>
            <person name="Toyoda A."/>
            <person name="Takaki Y."/>
            <person name="Nishi S."/>
            <person name="Hori S."/>
            <person name="Arai W."/>
            <person name="Tsubouchi T."/>
            <person name="Morono Y."/>
            <person name="Uchiyama I."/>
            <person name="Ito T."/>
            <person name="Fujiyama A."/>
            <person name="Inagaki F."/>
            <person name="Takami H."/>
        </authorList>
    </citation>
    <scope>NUCLEOTIDE SEQUENCE</scope>
    <source>
        <strain evidence="8">Expedition CK06-06</strain>
    </source>
</reference>
<evidence type="ECO:0000256" key="1">
    <source>
        <dbReference type="ARBA" id="ARBA00012156"/>
    </source>
</evidence>
<dbReference type="GO" id="GO:0008033">
    <property type="term" value="P:tRNA processing"/>
    <property type="evidence" value="ECO:0007669"/>
    <property type="project" value="UniProtKB-KW"/>
</dbReference>
<gene>
    <name evidence="8" type="ORF">S03H2_47364</name>
</gene>
<sequence>MIILAIDTSCDDTCVALLEAKNSRFKILANIVSSQVKIHQKWGGVVPTLAKREHQKNLPIIFKKALKKAKSASRRTKIGLVAVTIGPGLEPCLWTGVNFAKDLAKKLTLKIIPINHIEAHILANWIRPIGS</sequence>
<evidence type="ECO:0000259" key="7">
    <source>
        <dbReference type="Pfam" id="PF00814"/>
    </source>
</evidence>
<comment type="catalytic activity">
    <reaction evidence="6">
        <text>L-threonylcarbamoyladenylate + adenosine(37) in tRNA = N(6)-L-threonylcarbamoyladenosine(37) in tRNA + AMP + H(+)</text>
        <dbReference type="Rhea" id="RHEA:37059"/>
        <dbReference type="Rhea" id="RHEA-COMP:10162"/>
        <dbReference type="Rhea" id="RHEA-COMP:10163"/>
        <dbReference type="ChEBI" id="CHEBI:15378"/>
        <dbReference type="ChEBI" id="CHEBI:73682"/>
        <dbReference type="ChEBI" id="CHEBI:74411"/>
        <dbReference type="ChEBI" id="CHEBI:74418"/>
        <dbReference type="ChEBI" id="CHEBI:456215"/>
        <dbReference type="EC" id="2.3.1.234"/>
    </reaction>
</comment>